<feature type="transmembrane region" description="Helical" evidence="8">
    <location>
        <begin position="290"/>
        <end position="311"/>
    </location>
</feature>
<organism evidence="10 11">
    <name type="scientific">Propylenella binzhouense</name>
    <dbReference type="NCBI Taxonomy" id="2555902"/>
    <lineage>
        <taxon>Bacteria</taxon>
        <taxon>Pseudomonadati</taxon>
        <taxon>Pseudomonadota</taxon>
        <taxon>Alphaproteobacteria</taxon>
        <taxon>Hyphomicrobiales</taxon>
        <taxon>Propylenellaceae</taxon>
        <taxon>Propylenella</taxon>
    </lineage>
</organism>
<feature type="transmembrane region" description="Helical" evidence="8">
    <location>
        <begin position="570"/>
        <end position="592"/>
    </location>
</feature>
<feature type="transmembrane region" description="Helical" evidence="8">
    <location>
        <begin position="469"/>
        <end position="488"/>
    </location>
</feature>
<gene>
    <name evidence="10" type="ORF">E4O86_07450</name>
</gene>
<evidence type="ECO:0000256" key="5">
    <source>
        <dbReference type="ARBA" id="ARBA00022692"/>
    </source>
</evidence>
<keyword evidence="11" id="KW-1185">Reference proteome</keyword>
<name>A0A964T3H9_9HYPH</name>
<keyword evidence="3" id="KW-1003">Cell membrane</keyword>
<feature type="transmembrane region" description="Helical" evidence="8">
    <location>
        <begin position="233"/>
        <end position="255"/>
    </location>
</feature>
<evidence type="ECO:0000313" key="11">
    <source>
        <dbReference type="Proteomes" id="UP000773614"/>
    </source>
</evidence>
<feature type="transmembrane region" description="Helical" evidence="8">
    <location>
        <begin position="435"/>
        <end position="457"/>
    </location>
</feature>
<accession>A0A964T3H9</accession>
<evidence type="ECO:0000256" key="4">
    <source>
        <dbReference type="ARBA" id="ARBA00022519"/>
    </source>
</evidence>
<feature type="transmembrane region" description="Helical" evidence="8">
    <location>
        <begin position="109"/>
        <end position="127"/>
    </location>
</feature>
<feature type="domain" description="ABC transmembrane type-1" evidence="9">
    <location>
        <begin position="101"/>
        <end position="312"/>
    </location>
</feature>
<evidence type="ECO:0000256" key="2">
    <source>
        <dbReference type="ARBA" id="ARBA00022448"/>
    </source>
</evidence>
<dbReference type="SUPFAM" id="SSF161098">
    <property type="entry name" value="MetI-like"/>
    <property type="match status" value="2"/>
</dbReference>
<dbReference type="PROSITE" id="PS50928">
    <property type="entry name" value="ABC_TM1"/>
    <property type="match status" value="2"/>
</dbReference>
<evidence type="ECO:0000256" key="6">
    <source>
        <dbReference type="ARBA" id="ARBA00022989"/>
    </source>
</evidence>
<feature type="transmembrane region" description="Helical" evidence="8">
    <location>
        <begin position="186"/>
        <end position="212"/>
    </location>
</feature>
<dbReference type="InterPro" id="IPR000515">
    <property type="entry name" value="MetI-like"/>
</dbReference>
<keyword evidence="2 8" id="KW-0813">Transport</keyword>
<dbReference type="CDD" id="cd06261">
    <property type="entry name" value="TM_PBP2"/>
    <property type="match status" value="2"/>
</dbReference>
<evidence type="ECO:0000256" key="7">
    <source>
        <dbReference type="ARBA" id="ARBA00023136"/>
    </source>
</evidence>
<dbReference type="AlphaFoldDB" id="A0A964T3H9"/>
<feature type="transmembrane region" description="Helical" evidence="8">
    <location>
        <begin position="403"/>
        <end position="423"/>
    </location>
</feature>
<protein>
    <submittedName>
        <fullName evidence="10">Iron ABC transporter permease</fullName>
    </submittedName>
</protein>
<dbReference type="InterPro" id="IPR035906">
    <property type="entry name" value="MetI-like_sf"/>
</dbReference>
<keyword evidence="7 8" id="KW-0472">Membrane</keyword>
<evidence type="ECO:0000313" key="10">
    <source>
        <dbReference type="EMBL" id="MYZ47545.1"/>
    </source>
</evidence>
<feature type="transmembrane region" description="Helical" evidence="8">
    <location>
        <begin position="139"/>
        <end position="166"/>
    </location>
</feature>
<comment type="subcellular location">
    <subcellularLocation>
        <location evidence="1">Cell inner membrane</location>
        <topology evidence="1">Multi-pass membrane protein</topology>
    </subcellularLocation>
    <subcellularLocation>
        <location evidence="8">Cell membrane</location>
        <topology evidence="8">Multi-pass membrane protein</topology>
    </subcellularLocation>
</comment>
<feature type="domain" description="ABC transmembrane type-1" evidence="9">
    <location>
        <begin position="397"/>
        <end position="589"/>
    </location>
</feature>
<evidence type="ECO:0000256" key="1">
    <source>
        <dbReference type="ARBA" id="ARBA00004429"/>
    </source>
</evidence>
<keyword evidence="4" id="KW-0997">Cell inner membrane</keyword>
<dbReference type="GO" id="GO:0005886">
    <property type="term" value="C:plasma membrane"/>
    <property type="evidence" value="ECO:0007669"/>
    <property type="project" value="UniProtKB-SubCell"/>
</dbReference>
<dbReference type="PANTHER" id="PTHR43357:SF4">
    <property type="entry name" value="INNER MEMBRANE ABC TRANSPORTER PERMEASE PROTEIN YDCV"/>
    <property type="match status" value="1"/>
</dbReference>
<dbReference type="Proteomes" id="UP000773614">
    <property type="component" value="Unassembled WGS sequence"/>
</dbReference>
<dbReference type="PANTHER" id="PTHR43357">
    <property type="entry name" value="INNER MEMBRANE ABC TRANSPORTER PERMEASE PROTEIN YDCV"/>
    <property type="match status" value="1"/>
</dbReference>
<proteinExistence type="inferred from homology"/>
<evidence type="ECO:0000259" key="9">
    <source>
        <dbReference type="PROSITE" id="PS50928"/>
    </source>
</evidence>
<feature type="transmembrane region" description="Helical" evidence="8">
    <location>
        <begin position="517"/>
        <end position="550"/>
    </location>
</feature>
<keyword evidence="5 8" id="KW-0812">Transmembrane</keyword>
<dbReference type="Pfam" id="PF00528">
    <property type="entry name" value="BPD_transp_1"/>
    <property type="match status" value="2"/>
</dbReference>
<comment type="caution">
    <text evidence="10">The sequence shown here is derived from an EMBL/GenBank/DDBJ whole genome shotgun (WGS) entry which is preliminary data.</text>
</comment>
<dbReference type="EMBL" id="SPKJ01000016">
    <property type="protein sequence ID" value="MYZ47545.1"/>
    <property type="molecule type" value="Genomic_DNA"/>
</dbReference>
<feature type="transmembrane region" description="Helical" evidence="8">
    <location>
        <begin position="47"/>
        <end position="69"/>
    </location>
</feature>
<sequence>MARRRTGAAQAIPRAPAALAGGRGEGMTDLALPHAARARLAPEPGRILFWALVGLVGFLVLFPLVALVATSFQVGTFGRETTFGLANWIEPFQSRRLGEALWNTLTLSITRQAISLTVAIGLAWLIARTNLPGRRWLELGFWIALFMPALPVTMSWVLLAGGRSGLINIWLSDLLPFLDGPVFNIYSWWGIVWVHLVTATIPIKVFLLVPAFRNMDAALEESARACGTGLVRTVWKIVVPIMTPTLVVTALLGLIHSMQAFEIELILGTPAGIDVYSTIIYAAMKQEPPLYGVASVLSLSFVAVILPFVVLQQWYVRRHAHGVIGGRFSTRIQDLGRLRWPLFSVVLGLILIMTVLPTIMLVIGSFMKLFGTFNMPSIWTTRHWQDALARSELGRALANTLKLGAGSALLAMIAYSLVAYAATRARHIGGRLLDFLTWMPLVVPGIVMSMGLLQMFLQVGPLRAIYGTMWALILAVVIGSMTMGVQIIRGMLLQLNAELEEASWTSGASRLRTFFRIVLPLVAPSVIVVGLQVFATAVSVVSIVVLLGTGPTQPLSILQLAYLDSGKFEPATIIGLLILAIAVSSAVLARAVSDRFVLSKG</sequence>
<feature type="transmembrane region" description="Helical" evidence="8">
    <location>
        <begin position="340"/>
        <end position="367"/>
    </location>
</feature>
<evidence type="ECO:0000256" key="3">
    <source>
        <dbReference type="ARBA" id="ARBA00022475"/>
    </source>
</evidence>
<comment type="similarity">
    <text evidence="8">Belongs to the binding-protein-dependent transport system permease family.</text>
</comment>
<evidence type="ECO:0000256" key="8">
    <source>
        <dbReference type="RuleBase" id="RU363032"/>
    </source>
</evidence>
<keyword evidence="6 8" id="KW-1133">Transmembrane helix</keyword>
<dbReference type="Gene3D" id="1.10.3720.10">
    <property type="entry name" value="MetI-like"/>
    <property type="match status" value="2"/>
</dbReference>
<dbReference type="GO" id="GO:0055085">
    <property type="term" value="P:transmembrane transport"/>
    <property type="evidence" value="ECO:0007669"/>
    <property type="project" value="InterPro"/>
</dbReference>
<reference evidence="10" key="1">
    <citation type="submission" date="2019-03" db="EMBL/GenBank/DDBJ databases">
        <title>Afifella sp. nov., isolated from activated sludge.</title>
        <authorList>
            <person name="Li Q."/>
            <person name="Liu Y."/>
        </authorList>
    </citation>
    <scope>NUCLEOTIDE SEQUENCE</scope>
    <source>
        <strain evidence="10">L72</strain>
    </source>
</reference>